<evidence type="ECO:0000313" key="1">
    <source>
        <dbReference type="EMBL" id="UUI71330.1"/>
    </source>
</evidence>
<gene>
    <name evidence="1" type="ORF">NP048_16280</name>
</gene>
<accession>A0ABY5KLU9</accession>
<dbReference type="RefSeq" id="WP_227575381.1">
    <property type="nucleotide sequence ID" value="NZ_CP101987.1"/>
</dbReference>
<dbReference type="EMBL" id="CP101987">
    <property type="protein sequence ID" value="UUI71330.1"/>
    <property type="molecule type" value="Genomic_DNA"/>
</dbReference>
<proteinExistence type="predicted"/>
<reference evidence="1 2" key="1">
    <citation type="submission" date="2022-07" db="EMBL/GenBank/DDBJ databases">
        <title>Novel species in genus cellulomonas.</title>
        <authorList>
            <person name="Ye L."/>
        </authorList>
    </citation>
    <scope>NUCLEOTIDE SEQUENCE [LARGE SCALE GENOMIC DNA]</scope>
    <source>
        <strain evidence="2">zg-B89</strain>
    </source>
</reference>
<evidence type="ECO:0000313" key="2">
    <source>
        <dbReference type="Proteomes" id="UP001316384"/>
    </source>
</evidence>
<organism evidence="1 2">
    <name type="scientific">Cellulomonas xiejunii</name>
    <dbReference type="NCBI Taxonomy" id="2968083"/>
    <lineage>
        <taxon>Bacteria</taxon>
        <taxon>Bacillati</taxon>
        <taxon>Actinomycetota</taxon>
        <taxon>Actinomycetes</taxon>
        <taxon>Micrococcales</taxon>
        <taxon>Cellulomonadaceae</taxon>
        <taxon>Cellulomonas</taxon>
    </lineage>
</organism>
<sequence length="137" mass="15331">MLDELSEHGFAWRDVARMMGVTVPALQKWRRGEGMAADNRAKLARIAGLIEMLESRFVSEPASWLEMQVEPGVALTPLDLIVAGRDDLVLELATESDTAAREAIYSEYNAHWRSEYVDAAFESFAAADGMMSIRPRR</sequence>
<dbReference type="Proteomes" id="UP001316384">
    <property type="component" value="Chromosome"/>
</dbReference>
<keyword evidence="2" id="KW-1185">Reference proteome</keyword>
<name>A0ABY5KLU9_9CELL</name>
<protein>
    <recommendedName>
        <fullName evidence="3">HTH cro/C1-type domain-containing protein</fullName>
    </recommendedName>
</protein>
<evidence type="ECO:0008006" key="3">
    <source>
        <dbReference type="Google" id="ProtNLM"/>
    </source>
</evidence>